<sequence length="119" mass="13331">MIGDAAGIVKPLSGGGIYTGVISDKNAAIAIDDALKNEDYSKKSLSEYQNLWKKEIGFKLRTVAIIQKYFLSISVNDKLLNKVYEKINDKYIINKINSLGDIDYPSKVVISIILKNRLY</sequence>
<dbReference type="Gene3D" id="3.50.50.60">
    <property type="entry name" value="FAD/NAD(P)-binding domain"/>
    <property type="match status" value="1"/>
</dbReference>
<gene>
    <name evidence="1" type="ORF">OXIME_000181</name>
</gene>
<dbReference type="PANTHER" id="PTHR42685:SF22">
    <property type="entry name" value="CONDITIONED MEDIUM FACTOR RECEPTOR 1"/>
    <property type="match status" value="1"/>
</dbReference>
<name>A0AAX4NFY3_9ARCH</name>
<reference evidence="1 2" key="1">
    <citation type="submission" date="2023-09" db="EMBL/GenBank/DDBJ databases">
        <authorList>
            <person name="Golyshina O.V."/>
            <person name="Lunev E.A."/>
            <person name="Bargiela R."/>
            <person name="Gaines M.C."/>
            <person name="Daum B."/>
            <person name="Bale N.J."/>
            <person name="Koenen M."/>
            <person name="Sinninghe Damst J.S."/>
            <person name="Yakimov M."/>
            <person name="Golyshin P.N."/>
        </authorList>
    </citation>
    <scope>NUCLEOTIDE SEQUENCE [LARGE SCALE GENOMIC DNA]</scope>
    <source>
        <strain evidence="1 2">M1</strain>
    </source>
</reference>
<dbReference type="InterPro" id="IPR050407">
    <property type="entry name" value="Geranylgeranyl_reductase"/>
</dbReference>
<dbReference type="SUPFAM" id="SSF51905">
    <property type="entry name" value="FAD/NAD(P)-binding domain"/>
    <property type="match status" value="1"/>
</dbReference>
<dbReference type="RefSeq" id="WP_393971613.1">
    <property type="nucleotide sequence ID" value="NZ_CP133772.1"/>
</dbReference>
<proteinExistence type="predicted"/>
<dbReference type="GeneID" id="95966905"/>
<dbReference type="Proteomes" id="UP001451606">
    <property type="component" value="Chromosome"/>
</dbReference>
<dbReference type="InterPro" id="IPR036188">
    <property type="entry name" value="FAD/NAD-bd_sf"/>
</dbReference>
<evidence type="ECO:0000313" key="2">
    <source>
        <dbReference type="Proteomes" id="UP001451606"/>
    </source>
</evidence>
<keyword evidence="2" id="KW-1185">Reference proteome</keyword>
<dbReference type="KEGG" id="omr:OXIME_000181"/>
<evidence type="ECO:0000313" key="1">
    <source>
        <dbReference type="EMBL" id="WYX99645.1"/>
    </source>
</evidence>
<dbReference type="EMBL" id="CP133772">
    <property type="protein sequence ID" value="WYX99645.1"/>
    <property type="molecule type" value="Genomic_DNA"/>
</dbReference>
<dbReference type="AlphaFoldDB" id="A0AAX4NFY3"/>
<dbReference type="PANTHER" id="PTHR42685">
    <property type="entry name" value="GERANYLGERANYL DIPHOSPHATE REDUCTASE"/>
    <property type="match status" value="1"/>
</dbReference>
<accession>A0AAX4NFY3</accession>
<organism evidence="1 2">
    <name type="scientific">Oxyplasma meridianum</name>
    <dbReference type="NCBI Taxonomy" id="3073602"/>
    <lineage>
        <taxon>Archaea</taxon>
        <taxon>Methanobacteriati</taxon>
        <taxon>Thermoplasmatota</taxon>
        <taxon>Thermoplasmata</taxon>
        <taxon>Thermoplasmatales</taxon>
        <taxon>Thermoplasmataceae</taxon>
        <taxon>Oxyplasma</taxon>
    </lineage>
</organism>
<protein>
    <recommendedName>
        <fullName evidence="3">FAD-binding domain-containing protein</fullName>
    </recommendedName>
</protein>
<evidence type="ECO:0008006" key="3">
    <source>
        <dbReference type="Google" id="ProtNLM"/>
    </source>
</evidence>